<dbReference type="GO" id="GO:0003677">
    <property type="term" value="F:DNA binding"/>
    <property type="evidence" value="ECO:0007669"/>
    <property type="project" value="InterPro"/>
</dbReference>
<dbReference type="RefSeq" id="WP_185047526.1">
    <property type="nucleotide sequence ID" value="NZ_BAABIX010000006.1"/>
</dbReference>
<protein>
    <submittedName>
        <fullName evidence="3">DNA invertase Pin-like site-specific DNA recombinase</fullName>
    </submittedName>
</protein>
<dbReference type="InterPro" id="IPR036162">
    <property type="entry name" value="Resolvase-like_N_sf"/>
</dbReference>
<feature type="region of interest" description="Disordered" evidence="1">
    <location>
        <begin position="206"/>
        <end position="234"/>
    </location>
</feature>
<keyword evidence="4" id="KW-1185">Reference proteome</keyword>
<feature type="compositionally biased region" description="Acidic residues" evidence="1">
    <location>
        <begin position="306"/>
        <end position="320"/>
    </location>
</feature>
<proteinExistence type="predicted"/>
<dbReference type="Pfam" id="PF07508">
    <property type="entry name" value="Recombinase"/>
    <property type="match status" value="1"/>
</dbReference>
<dbReference type="PROSITE" id="PS51737">
    <property type="entry name" value="RECOMBINASE_DNA_BIND"/>
    <property type="match status" value="1"/>
</dbReference>
<dbReference type="PANTHER" id="PTHR30461">
    <property type="entry name" value="DNA-INVERTASE FROM LAMBDOID PROPHAGE"/>
    <property type="match status" value="1"/>
</dbReference>
<dbReference type="Gene3D" id="3.40.50.1390">
    <property type="entry name" value="Resolvase, N-terminal catalytic domain"/>
    <property type="match status" value="1"/>
</dbReference>
<reference evidence="3 4" key="1">
    <citation type="submission" date="2020-08" db="EMBL/GenBank/DDBJ databases">
        <title>Genomic Encyclopedia of Type Strains, Phase IV (KMG-IV): sequencing the most valuable type-strain genomes for metagenomic binning, comparative biology and taxonomic classification.</title>
        <authorList>
            <person name="Goeker M."/>
        </authorList>
    </citation>
    <scope>NUCLEOTIDE SEQUENCE [LARGE SCALE GENOMIC DNA]</scope>
    <source>
        <strain evidence="3 4">DSM 45615</strain>
    </source>
</reference>
<evidence type="ECO:0000259" key="2">
    <source>
        <dbReference type="PROSITE" id="PS51737"/>
    </source>
</evidence>
<dbReference type="Gene3D" id="3.90.1750.20">
    <property type="entry name" value="Putative Large Serine Recombinase, Chain B, Domain 2"/>
    <property type="match status" value="1"/>
</dbReference>
<dbReference type="AlphaFoldDB" id="A0A840NV35"/>
<feature type="domain" description="Recombinase" evidence="2">
    <location>
        <begin position="227"/>
        <end position="364"/>
    </location>
</feature>
<dbReference type="InterPro" id="IPR050639">
    <property type="entry name" value="SSR_resolvase"/>
</dbReference>
<dbReference type="InterPro" id="IPR006119">
    <property type="entry name" value="Resolv_N"/>
</dbReference>
<evidence type="ECO:0000313" key="3">
    <source>
        <dbReference type="EMBL" id="MBB5130669.1"/>
    </source>
</evidence>
<evidence type="ECO:0000313" key="4">
    <source>
        <dbReference type="Proteomes" id="UP000578449"/>
    </source>
</evidence>
<feature type="region of interest" description="Disordered" evidence="1">
    <location>
        <begin position="292"/>
        <end position="341"/>
    </location>
</feature>
<dbReference type="Proteomes" id="UP000578449">
    <property type="component" value="Unassembled WGS sequence"/>
</dbReference>
<dbReference type="SUPFAM" id="SSF53041">
    <property type="entry name" value="Resolvase-like"/>
    <property type="match status" value="1"/>
</dbReference>
<dbReference type="CDD" id="cd00338">
    <property type="entry name" value="Ser_Recombinase"/>
    <property type="match status" value="1"/>
</dbReference>
<comment type="caution">
    <text evidence="3">The sequence shown here is derived from an EMBL/GenBank/DDBJ whole genome shotgun (WGS) entry which is preliminary data.</text>
</comment>
<dbReference type="SMART" id="SM00857">
    <property type="entry name" value="Resolvase"/>
    <property type="match status" value="1"/>
</dbReference>
<dbReference type="InterPro" id="IPR011109">
    <property type="entry name" value="DNA_bind_recombinase_dom"/>
</dbReference>
<dbReference type="InterPro" id="IPR038109">
    <property type="entry name" value="DNA_bind_recomb_sf"/>
</dbReference>
<dbReference type="Pfam" id="PF00239">
    <property type="entry name" value="Resolvase"/>
    <property type="match status" value="1"/>
</dbReference>
<dbReference type="EMBL" id="JACHGN010000001">
    <property type="protein sequence ID" value="MBB5130669.1"/>
    <property type="molecule type" value="Genomic_DNA"/>
</dbReference>
<evidence type="ECO:0000256" key="1">
    <source>
        <dbReference type="SAM" id="MobiDB-lite"/>
    </source>
</evidence>
<name>A0A840NV35_9ACTN</name>
<sequence length="580" mass="64691">MAKIQNTPRPLAPAEQAAITAIRKAMRDGEAMTINDVPGRWNPQGDVWTADVWAPGTALLLVRISDADPGDINGVARQVQDTIVHAGRRGWPVGMILVENDTSAFKRRKIKLPNGETQLRTVRPKFRHALDLLTKAKFRRFMTYHLDRTVRDPRDLEDLIDVVEASRPRIIAASVTGSLRLANDSDITTARILCAVGNQASRDTARRVSRRRREQAEEGRFGGGRRPYGFESDGITHRPDEAQVIAHYTAIGLTGVSVKEIARDMARAGVVTINGKPFTAAQAREMLLRPRNAGLTVHRPEQDYTPVEDAEEYEESEESGQEQAPPPNHYTPDDVVGRLPGEPIVDPDDYWALVRKWTDPNRRTNFAGSTPVLLGSCIYECPCGEHLRSQNKRRKIKDRKTGEVIRIDEERHYRCAAPGKGHVSIAAKEVDDLVAATIQELIRLSDPGEIIGQGPGGQKIDIPGLRAEIARHERRLIEISDQYDDDEITKAQMRSMTAKRREKLDKAKAALDRALENTNPAAKLIGVENIEEAWTALTLGEQREICRRMVTVRITPLGRGRTAPVRERVTIATRMQPQGA</sequence>
<dbReference type="PANTHER" id="PTHR30461:SF23">
    <property type="entry name" value="DNA RECOMBINASE-RELATED"/>
    <property type="match status" value="1"/>
</dbReference>
<gene>
    <name evidence="3" type="ORF">HNP84_000357</name>
</gene>
<accession>A0A840NV35</accession>
<dbReference type="GO" id="GO:0000150">
    <property type="term" value="F:DNA strand exchange activity"/>
    <property type="evidence" value="ECO:0007669"/>
    <property type="project" value="InterPro"/>
</dbReference>
<organism evidence="3 4">
    <name type="scientific">Thermocatellispora tengchongensis</name>
    <dbReference type="NCBI Taxonomy" id="1073253"/>
    <lineage>
        <taxon>Bacteria</taxon>
        <taxon>Bacillati</taxon>
        <taxon>Actinomycetota</taxon>
        <taxon>Actinomycetes</taxon>
        <taxon>Streptosporangiales</taxon>
        <taxon>Streptosporangiaceae</taxon>
        <taxon>Thermocatellispora</taxon>
    </lineage>
</organism>